<evidence type="ECO:0000259" key="1">
    <source>
        <dbReference type="Pfam" id="PF08447"/>
    </source>
</evidence>
<dbReference type="InterPro" id="IPR013655">
    <property type="entry name" value="PAS_fold_3"/>
</dbReference>
<dbReference type="GO" id="GO:0004673">
    <property type="term" value="F:protein histidine kinase activity"/>
    <property type="evidence" value="ECO:0007669"/>
    <property type="project" value="UniProtKB-EC"/>
</dbReference>
<dbReference type="EC" id="2.7.13.3" evidence="2"/>
<dbReference type="Pfam" id="PF08447">
    <property type="entry name" value="PAS_3"/>
    <property type="match status" value="1"/>
</dbReference>
<dbReference type="AlphaFoldDB" id="A0A509EEN8"/>
<organism evidence="2 3">
    <name type="scientific">Methylobacterium symbioticum</name>
    <dbReference type="NCBI Taxonomy" id="2584084"/>
    <lineage>
        <taxon>Bacteria</taxon>
        <taxon>Pseudomonadati</taxon>
        <taxon>Pseudomonadota</taxon>
        <taxon>Alphaproteobacteria</taxon>
        <taxon>Hyphomicrobiales</taxon>
        <taxon>Methylobacteriaceae</taxon>
        <taxon>Methylobacterium</taxon>
    </lineage>
</organism>
<dbReference type="Proteomes" id="UP000410984">
    <property type="component" value="Unassembled WGS sequence"/>
</dbReference>
<gene>
    <name evidence="2" type="primary">fixL_3</name>
    <name evidence="2" type="ORF">MET9862_03188</name>
</gene>
<evidence type="ECO:0000313" key="3">
    <source>
        <dbReference type="Proteomes" id="UP000410984"/>
    </source>
</evidence>
<dbReference type="CDD" id="cd00130">
    <property type="entry name" value="PAS"/>
    <property type="match status" value="1"/>
</dbReference>
<evidence type="ECO:0000313" key="2">
    <source>
        <dbReference type="EMBL" id="VUD72588.1"/>
    </source>
</evidence>
<dbReference type="InterPro" id="IPR035965">
    <property type="entry name" value="PAS-like_dom_sf"/>
</dbReference>
<protein>
    <submittedName>
        <fullName evidence="2">Sensor protein FixL</fullName>
        <ecNumber evidence="2">2.7.13.3</ecNumber>
    </submittedName>
</protein>
<dbReference type="OrthoDB" id="7992352at2"/>
<proteinExistence type="predicted"/>
<dbReference type="RefSeq" id="WP_142583885.1">
    <property type="nucleotide sequence ID" value="NZ_CABFPH010000045.1"/>
</dbReference>
<sequence length="181" mass="19874">MTRRSFPLPLEAAGVIGTWTTDVLAGRSVLDDGAAAAMAGDAGLAGKPLSLDIALGRIHPEDRSWVFDRILRVREEGGPFTAEFRIRGEDGAVRWVLNQGRLPRPGEGRHGHGTYIDTTHRHLSESSHDPGWAEPDVLEVAADHCIAAREAIDRSGRPLLRLLIDALLLEIGRHLVRRRPH</sequence>
<reference evidence="2 3" key="1">
    <citation type="submission" date="2019-06" db="EMBL/GenBank/DDBJ databases">
        <authorList>
            <person name="Rodrigo-Torres L."/>
            <person name="Arahal R. D."/>
            <person name="Lucena T."/>
        </authorList>
    </citation>
    <scope>NUCLEOTIDE SEQUENCE [LARGE SCALE GENOMIC DNA]</scope>
    <source>
        <strain evidence="2 3">SB0023/3</strain>
    </source>
</reference>
<feature type="domain" description="PAS fold-3" evidence="1">
    <location>
        <begin position="55"/>
        <end position="109"/>
    </location>
</feature>
<keyword evidence="2" id="KW-0808">Transferase</keyword>
<name>A0A509EEN8_9HYPH</name>
<dbReference type="EMBL" id="CABFPH010000045">
    <property type="protein sequence ID" value="VUD72588.1"/>
    <property type="molecule type" value="Genomic_DNA"/>
</dbReference>
<keyword evidence="3" id="KW-1185">Reference proteome</keyword>
<dbReference type="Gene3D" id="3.30.450.20">
    <property type="entry name" value="PAS domain"/>
    <property type="match status" value="1"/>
</dbReference>
<dbReference type="InterPro" id="IPR000014">
    <property type="entry name" value="PAS"/>
</dbReference>
<accession>A0A509EEN8</accession>
<dbReference type="SUPFAM" id="SSF55785">
    <property type="entry name" value="PYP-like sensor domain (PAS domain)"/>
    <property type="match status" value="1"/>
</dbReference>